<keyword evidence="2" id="KW-1185">Reference proteome</keyword>
<dbReference type="Proteomes" id="UP000433104">
    <property type="component" value="Unassembled WGS sequence"/>
</dbReference>
<evidence type="ECO:0000313" key="2">
    <source>
        <dbReference type="Proteomes" id="UP000433104"/>
    </source>
</evidence>
<dbReference type="EMBL" id="WTYW01000002">
    <property type="protein sequence ID" value="MXO86161.1"/>
    <property type="molecule type" value="Genomic_DNA"/>
</dbReference>
<organism evidence="1 2">
    <name type="scientific">Parapontixanthobacter aurantiacus</name>
    <dbReference type="NCBI Taxonomy" id="1463599"/>
    <lineage>
        <taxon>Bacteria</taxon>
        <taxon>Pseudomonadati</taxon>
        <taxon>Pseudomonadota</taxon>
        <taxon>Alphaproteobacteria</taxon>
        <taxon>Sphingomonadales</taxon>
        <taxon>Erythrobacteraceae</taxon>
        <taxon>Parapontixanthobacter</taxon>
    </lineage>
</organism>
<protein>
    <recommendedName>
        <fullName evidence="3">DUF3617 family protein</fullName>
    </recommendedName>
</protein>
<evidence type="ECO:0000313" key="1">
    <source>
        <dbReference type="EMBL" id="MXO86161.1"/>
    </source>
</evidence>
<comment type="caution">
    <text evidence="1">The sequence shown here is derived from an EMBL/GenBank/DDBJ whole genome shotgun (WGS) entry which is preliminary data.</text>
</comment>
<dbReference type="OrthoDB" id="7595119at2"/>
<sequence length="123" mass="13397">MGGGAVAAFPAVAQSASSLAVLDRLTTGQWEVRERGSGTKRQICVRSGYELIQLRHRGAQCSRHVVENGTNEVTIQYTCRGNGYGRTHVRRETGELVQIESQGIADGQPFEFSAEARRTGSCR</sequence>
<accession>A0A844ZC81</accession>
<gene>
    <name evidence="1" type="ORF">GRI38_08980</name>
</gene>
<evidence type="ECO:0008006" key="3">
    <source>
        <dbReference type="Google" id="ProtNLM"/>
    </source>
</evidence>
<name>A0A844ZC81_9SPHN</name>
<dbReference type="AlphaFoldDB" id="A0A844ZC81"/>
<proteinExistence type="predicted"/>
<reference evidence="1 2" key="1">
    <citation type="submission" date="2019-12" db="EMBL/GenBank/DDBJ databases">
        <title>Genomic-based taxomic classification of the family Erythrobacteraceae.</title>
        <authorList>
            <person name="Xu L."/>
        </authorList>
    </citation>
    <scope>NUCLEOTIDE SEQUENCE [LARGE SCALE GENOMIC DNA]</scope>
    <source>
        <strain evidence="1 2">MCCC 1A09962</strain>
    </source>
</reference>